<reference evidence="1 2" key="1">
    <citation type="submission" date="2019-05" db="EMBL/GenBank/DDBJ databases">
        <title>Genomes sequences of two Nocardia cyriacigeorgica environmental isolates, type strains Nocardia asteroides ATCC 19247 and Nocardia cyriacigeorgica DSM 44484.</title>
        <authorList>
            <person name="Vautrin F."/>
            <person name="Bergeron E."/>
            <person name="Dubost A."/>
            <person name="Abrouk D."/>
            <person name="Rodriguez Nava V."/>
            <person name="Pujic P."/>
        </authorList>
    </citation>
    <scope>NUCLEOTIDE SEQUENCE [LARGE SCALE GENOMIC DNA]</scope>
    <source>
        <strain evidence="1 2">EML 446</strain>
    </source>
</reference>
<comment type="caution">
    <text evidence="1">The sequence shown here is derived from an EMBL/GenBank/DDBJ whole genome shotgun (WGS) entry which is preliminary data.</text>
</comment>
<proteinExistence type="predicted"/>
<dbReference type="EMBL" id="VBUT01000009">
    <property type="protein sequence ID" value="TLF74701.1"/>
    <property type="molecule type" value="Genomic_DNA"/>
</dbReference>
<organism evidence="1 2">
    <name type="scientific">Nocardia cyriacigeorgica</name>
    <dbReference type="NCBI Taxonomy" id="135487"/>
    <lineage>
        <taxon>Bacteria</taxon>
        <taxon>Bacillati</taxon>
        <taxon>Actinomycetota</taxon>
        <taxon>Actinomycetes</taxon>
        <taxon>Mycobacteriales</taxon>
        <taxon>Nocardiaceae</taxon>
        <taxon>Nocardia</taxon>
    </lineage>
</organism>
<accession>A0A5R8NG88</accession>
<sequence length="210" mass="22905">MPKVSARTPAELLQRPIRILRPRDAAPVYRHPRPEIARLADAGALHRVATGYYAAVPDDRVGSIWLPELEPTALGIAAADEGIESVALMGLSAARVHGAIPRALAVAVVAASRHRTTLELIDRPATVYFVRREVEKLDLQRHRWDLGSGWITSVEQTALDLAARPELGGLPDEAWSAAHALLPRADRELLTQLAAAQRRTSALNRLLEAI</sequence>
<protein>
    <submittedName>
        <fullName evidence="1">Uncharacterized protein</fullName>
    </submittedName>
</protein>
<evidence type="ECO:0000313" key="1">
    <source>
        <dbReference type="EMBL" id="TLF74701.1"/>
    </source>
</evidence>
<dbReference type="Proteomes" id="UP000306378">
    <property type="component" value="Unassembled WGS sequence"/>
</dbReference>
<dbReference type="AlphaFoldDB" id="A0A5R8NG88"/>
<evidence type="ECO:0000313" key="2">
    <source>
        <dbReference type="Proteomes" id="UP000306378"/>
    </source>
</evidence>
<gene>
    <name evidence="1" type="ORF">FEK34_22050</name>
</gene>
<name>A0A5R8NG88_9NOCA</name>